<organism evidence="5 6">
    <name type="scientific">Treponema pedis str. T A4</name>
    <dbReference type="NCBI Taxonomy" id="1291379"/>
    <lineage>
        <taxon>Bacteria</taxon>
        <taxon>Pseudomonadati</taxon>
        <taxon>Spirochaetota</taxon>
        <taxon>Spirochaetia</taxon>
        <taxon>Spirochaetales</taxon>
        <taxon>Treponemataceae</taxon>
        <taxon>Treponema</taxon>
    </lineage>
</organism>
<dbReference type="Proteomes" id="UP000015620">
    <property type="component" value="Chromosome"/>
</dbReference>
<dbReference type="PATRIC" id="fig|1291379.3.peg.2204"/>
<proteinExistence type="inferred from homology"/>
<dbReference type="HAMAP" id="MF_01185">
    <property type="entry name" value="FliW"/>
    <property type="match status" value="1"/>
</dbReference>
<dbReference type="InterPro" id="IPR024046">
    <property type="entry name" value="Flagellar_assmbl_FliW_dom_sf"/>
</dbReference>
<evidence type="ECO:0000256" key="2">
    <source>
        <dbReference type="ARBA" id="ARBA00022795"/>
    </source>
</evidence>
<evidence type="ECO:0000256" key="4">
    <source>
        <dbReference type="HAMAP-Rule" id="MF_01185"/>
    </source>
</evidence>
<comment type="similarity">
    <text evidence="4">Belongs to the FliW family.</text>
</comment>
<keyword evidence="6" id="KW-1185">Reference proteome</keyword>
<comment type="function">
    <text evidence="4">Acts as an anti-CsrA protein, binds CsrA and prevents it from repressing translation of its target genes, one of which is flagellin. Binds to flagellin and participates in the assembly of the flagellum.</text>
</comment>
<protein>
    <recommendedName>
        <fullName evidence="4">Flagellar assembly factor FliW</fullName>
    </recommendedName>
</protein>
<dbReference type="Pfam" id="PF02623">
    <property type="entry name" value="FliW"/>
    <property type="match status" value="1"/>
</dbReference>
<dbReference type="NCBIfam" id="NF009800">
    <property type="entry name" value="PRK13285.2-3"/>
    <property type="match status" value="1"/>
</dbReference>
<keyword evidence="5" id="KW-0282">Flagellum</keyword>
<dbReference type="GO" id="GO:0044780">
    <property type="term" value="P:bacterial-type flagellum assembly"/>
    <property type="evidence" value="ECO:0007669"/>
    <property type="project" value="UniProtKB-UniRule"/>
</dbReference>
<dbReference type="Gene3D" id="2.30.290.10">
    <property type="entry name" value="BH3618-like"/>
    <property type="match status" value="1"/>
</dbReference>
<evidence type="ECO:0000256" key="1">
    <source>
        <dbReference type="ARBA" id="ARBA00022490"/>
    </source>
</evidence>
<dbReference type="SUPFAM" id="SSF141457">
    <property type="entry name" value="BH3618-like"/>
    <property type="match status" value="1"/>
</dbReference>
<evidence type="ECO:0000256" key="3">
    <source>
        <dbReference type="ARBA" id="ARBA00022845"/>
    </source>
</evidence>
<keyword evidence="4" id="KW-0143">Chaperone</keyword>
<dbReference type="GO" id="GO:0005737">
    <property type="term" value="C:cytoplasm"/>
    <property type="evidence" value="ECO:0007669"/>
    <property type="project" value="UniProtKB-SubCell"/>
</dbReference>
<dbReference type="STRING" id="1291379.TPE_2232"/>
<keyword evidence="5" id="KW-0966">Cell projection</keyword>
<dbReference type="PANTHER" id="PTHR39190">
    <property type="entry name" value="FLAGELLAR ASSEMBLY FACTOR FLIW"/>
    <property type="match status" value="1"/>
</dbReference>
<keyword evidence="1 4" id="KW-0963">Cytoplasm</keyword>
<dbReference type="PANTHER" id="PTHR39190:SF1">
    <property type="entry name" value="FLAGELLAR ASSEMBLY FACTOR FLIW"/>
    <property type="match status" value="1"/>
</dbReference>
<dbReference type="NCBIfam" id="NF009793">
    <property type="entry name" value="PRK13285.1-1"/>
    <property type="match status" value="1"/>
</dbReference>
<sequence>MENMEIQTKTMGTVQITEEQIITLAEGFYGFEEFHKYALLDSEQEPFIWVQSLEDKNLAFIAIDPFIFRPDYELDISDDILKPIEVESPTDLLVFALVTIPPGGNPITANLQGPLIINKKNKKGLQAVMNDGKWNTKHDILAELNAAGRK</sequence>
<dbReference type="KEGG" id="tped:TPE_2232"/>
<dbReference type="InterPro" id="IPR003775">
    <property type="entry name" value="Flagellar_assembly_factor_FliW"/>
</dbReference>
<evidence type="ECO:0000313" key="6">
    <source>
        <dbReference type="Proteomes" id="UP000015620"/>
    </source>
</evidence>
<accession>S6A4R8</accession>
<comment type="subunit">
    <text evidence="4">Interacts with translational regulator CsrA and flagellin(s).</text>
</comment>
<keyword evidence="3 4" id="KW-0810">Translation regulation</keyword>
<dbReference type="AlphaFoldDB" id="S6A4R8"/>
<dbReference type="GO" id="GO:0006417">
    <property type="term" value="P:regulation of translation"/>
    <property type="evidence" value="ECO:0007669"/>
    <property type="project" value="UniProtKB-KW"/>
</dbReference>
<reference evidence="5 6" key="1">
    <citation type="journal article" date="2013" name="PLoS ONE">
        <title>Genome-Wide Relatedness of Treponema pedis, from Gingiva and Necrotic Skin Lesions of Pigs, with the Human Oral Pathogen Treponema denticola.</title>
        <authorList>
            <person name="Svartstrom O."/>
            <person name="Mushtaq M."/>
            <person name="Pringle M."/>
            <person name="Segerman B."/>
        </authorList>
    </citation>
    <scope>NUCLEOTIDE SEQUENCE [LARGE SCALE GENOMIC DNA]</scope>
    <source>
        <strain evidence="5">T A4</strain>
    </source>
</reference>
<keyword evidence="5" id="KW-0969">Cilium</keyword>
<dbReference type="HOGENOM" id="CLU_112356_0_2_12"/>
<comment type="subcellular location">
    <subcellularLocation>
        <location evidence="4">Cytoplasm</location>
    </subcellularLocation>
</comment>
<dbReference type="EMBL" id="CP004120">
    <property type="protein sequence ID" value="AGT44706.1"/>
    <property type="molecule type" value="Genomic_DNA"/>
</dbReference>
<gene>
    <name evidence="4" type="primary">fliW</name>
    <name evidence="5" type="ORF">TPE_2232</name>
</gene>
<evidence type="ECO:0000313" key="5">
    <source>
        <dbReference type="EMBL" id="AGT44706.1"/>
    </source>
</evidence>
<name>S6A4R8_9SPIR</name>
<keyword evidence="2 4" id="KW-1005">Bacterial flagellum biogenesis</keyword>